<dbReference type="RefSeq" id="XP_028485555.1">
    <property type="nucleotide sequence ID" value="XM_028628936.1"/>
</dbReference>
<dbReference type="STRING" id="264951.A0A443HVX7"/>
<dbReference type="EMBL" id="RCNU01000004">
    <property type="protein sequence ID" value="RWQ95910.1"/>
    <property type="molecule type" value="Genomic_DNA"/>
</dbReference>
<dbReference type="VEuPathDB" id="FungiDB:C8Q69DRAFT_443651"/>
<reference evidence="1 2" key="1">
    <citation type="journal article" date="2018" name="Front. Microbiol.">
        <title>Genomic and genetic insights into a cosmopolitan fungus, Paecilomyces variotii (Eurotiales).</title>
        <authorList>
            <person name="Urquhart A.S."/>
            <person name="Mondo S.J."/>
            <person name="Makela M.R."/>
            <person name="Hane J.K."/>
            <person name="Wiebenga A."/>
            <person name="He G."/>
            <person name="Mihaltcheva S."/>
            <person name="Pangilinan J."/>
            <person name="Lipzen A."/>
            <person name="Barry K."/>
            <person name="de Vries R.P."/>
            <person name="Grigoriev I.V."/>
            <person name="Idnurm A."/>
        </authorList>
    </citation>
    <scope>NUCLEOTIDE SEQUENCE [LARGE SCALE GENOMIC DNA]</scope>
    <source>
        <strain evidence="1 2">CBS 101075</strain>
    </source>
</reference>
<organism evidence="1 2">
    <name type="scientific">Byssochlamys spectabilis</name>
    <name type="common">Paecilomyces variotii</name>
    <dbReference type="NCBI Taxonomy" id="264951"/>
    <lineage>
        <taxon>Eukaryota</taxon>
        <taxon>Fungi</taxon>
        <taxon>Dikarya</taxon>
        <taxon>Ascomycota</taxon>
        <taxon>Pezizomycotina</taxon>
        <taxon>Eurotiomycetes</taxon>
        <taxon>Eurotiomycetidae</taxon>
        <taxon>Eurotiales</taxon>
        <taxon>Thermoascaceae</taxon>
        <taxon>Paecilomyces</taxon>
    </lineage>
</organism>
<name>A0A443HVX7_BYSSP</name>
<sequence length="308" mass="34260">MATVQATQVDQATYDSYDKLWVLRALWDPAEYQRIPPSEPTGLTLITYHCIEILKDTLANYTLLNESERINIDAILHAYRSGSLIPQPGLVTYWYNGIQTENPGPPGSQRTEVIERWEKEHGKGSLWIETVRSLTDANPQMAALSIYPRQPQNNFNPLTDEIMAHHNIHILVRIVDFQNVQLITVLDDTGSSYLELFMDDCLSLGLDPSNIPASLNCGIERLTTANGIIRVRKILVEVQYIASDNSTIGLPIMIKAVIRDGYSENRPRCSGQSLRRHLFTATAPGAIGAGNLHVGTRKTPVVTSLPAS</sequence>
<keyword evidence="2" id="KW-1185">Reference proteome</keyword>
<evidence type="ECO:0000313" key="1">
    <source>
        <dbReference type="EMBL" id="RWQ95910.1"/>
    </source>
</evidence>
<gene>
    <name evidence="1" type="ORF">C8Q69DRAFT_443651</name>
</gene>
<accession>A0A443HVX7</accession>
<proteinExistence type="predicted"/>
<protein>
    <submittedName>
        <fullName evidence="1">Uncharacterized protein</fullName>
    </submittedName>
</protein>
<dbReference type="Proteomes" id="UP000283841">
    <property type="component" value="Unassembled WGS sequence"/>
</dbReference>
<dbReference type="GeneID" id="39598213"/>
<dbReference type="AlphaFoldDB" id="A0A443HVX7"/>
<comment type="caution">
    <text evidence="1">The sequence shown here is derived from an EMBL/GenBank/DDBJ whole genome shotgun (WGS) entry which is preliminary data.</text>
</comment>
<evidence type="ECO:0000313" key="2">
    <source>
        <dbReference type="Proteomes" id="UP000283841"/>
    </source>
</evidence>